<evidence type="ECO:0000313" key="1">
    <source>
        <dbReference type="EMBL" id="KAF9955570.1"/>
    </source>
</evidence>
<accession>A0A9P6LZP4</accession>
<evidence type="ECO:0000313" key="2">
    <source>
        <dbReference type="Proteomes" id="UP000749646"/>
    </source>
</evidence>
<sequence length="129" mass="14337">MAKEKYGEFFYMLFVGSQDLKAQKPYGKSTTTMNKVSEFSPSTHETVGKYVPKINPFEHVANPDGLKVYALAFGIQKPNRSSKARVWIKDIAEAFPDRSSIDTIFPETSKTLIVGVDHGEIVTAAFCVV</sequence>
<gene>
    <name evidence="1" type="ORF">BGZ65_003307</name>
</gene>
<reference evidence="1" key="1">
    <citation type="journal article" date="2020" name="Fungal Divers.">
        <title>Resolving the Mortierellaceae phylogeny through synthesis of multi-gene phylogenetics and phylogenomics.</title>
        <authorList>
            <person name="Vandepol N."/>
            <person name="Liber J."/>
            <person name="Desiro A."/>
            <person name="Na H."/>
            <person name="Kennedy M."/>
            <person name="Barry K."/>
            <person name="Grigoriev I.V."/>
            <person name="Miller A.N."/>
            <person name="O'Donnell K."/>
            <person name="Stajich J.E."/>
            <person name="Bonito G."/>
        </authorList>
    </citation>
    <scope>NUCLEOTIDE SEQUENCE</scope>
    <source>
        <strain evidence="1">MES-2147</strain>
    </source>
</reference>
<proteinExistence type="predicted"/>
<dbReference type="OrthoDB" id="2445919at2759"/>
<dbReference type="AlphaFoldDB" id="A0A9P6LZP4"/>
<dbReference type="Proteomes" id="UP000749646">
    <property type="component" value="Unassembled WGS sequence"/>
</dbReference>
<organism evidence="1 2">
    <name type="scientific">Modicella reniformis</name>
    <dbReference type="NCBI Taxonomy" id="1440133"/>
    <lineage>
        <taxon>Eukaryota</taxon>
        <taxon>Fungi</taxon>
        <taxon>Fungi incertae sedis</taxon>
        <taxon>Mucoromycota</taxon>
        <taxon>Mortierellomycotina</taxon>
        <taxon>Mortierellomycetes</taxon>
        <taxon>Mortierellales</taxon>
        <taxon>Mortierellaceae</taxon>
        <taxon>Modicella</taxon>
    </lineage>
</organism>
<comment type="caution">
    <text evidence="1">The sequence shown here is derived from an EMBL/GenBank/DDBJ whole genome shotgun (WGS) entry which is preliminary data.</text>
</comment>
<name>A0A9P6LZP4_9FUNG</name>
<protein>
    <submittedName>
        <fullName evidence="1">Uncharacterized protein</fullName>
    </submittedName>
</protein>
<dbReference type="EMBL" id="JAAAHW010006748">
    <property type="protein sequence ID" value="KAF9955570.1"/>
    <property type="molecule type" value="Genomic_DNA"/>
</dbReference>
<keyword evidence="2" id="KW-1185">Reference proteome</keyword>